<feature type="chain" id="PRO_5016317810" evidence="5">
    <location>
        <begin position="24"/>
        <end position="550"/>
    </location>
</feature>
<name>A0A310SWS1_9HYME</name>
<proteinExistence type="inferred from homology"/>
<dbReference type="PANTHER" id="PTHR48043:SF114">
    <property type="entry name" value="IP04436P-RELATED"/>
    <property type="match status" value="1"/>
</dbReference>
<organism evidence="6 7">
    <name type="scientific">Eufriesea mexicana</name>
    <dbReference type="NCBI Taxonomy" id="516756"/>
    <lineage>
        <taxon>Eukaryota</taxon>
        <taxon>Metazoa</taxon>
        <taxon>Ecdysozoa</taxon>
        <taxon>Arthropoda</taxon>
        <taxon>Hexapoda</taxon>
        <taxon>Insecta</taxon>
        <taxon>Pterygota</taxon>
        <taxon>Neoptera</taxon>
        <taxon>Endopterygota</taxon>
        <taxon>Hymenoptera</taxon>
        <taxon>Apocrita</taxon>
        <taxon>Aculeata</taxon>
        <taxon>Apoidea</taxon>
        <taxon>Anthophila</taxon>
        <taxon>Apidae</taxon>
        <taxon>Eufriesea</taxon>
    </lineage>
</organism>
<evidence type="ECO:0000313" key="7">
    <source>
        <dbReference type="Proteomes" id="UP000250275"/>
    </source>
</evidence>
<sequence>MWITKTRAILLFLLVFLASTCSGATNSAPLRKQLKILAIFGHPGKSHFDVFKPLVEELARRGHGVTVISHFPRTEKAIAAEPLPTYKDISLVDENLGVFVNVVDLNLIDNSYTRIFKNMYMLYFMSNISCTIGLQNAAVKQLLASGQKFDVLLTESFNTNCFMGLVYRINAPFIQISTHQLMPWVIDELGLSQETSYVPALLTRLPKPMNLFERMSNLAATWFMSAMFHTFFDWRDRSLIEKNYGPGTPDLQSISNNASLIFVNTHYTIHGSTSYQQNVIEIGGLHIPPSVKPLPKNIAKFLDEAHEGVLYFNLGSMVKTSSMPKDKLDVLLKVLGSIPRKVIWKWEADDMPDLPSNIFILKWLPQYDILNHPNVRCYFGHGGLLGLSEGVQSGVPMVLMPFFGDQYQNSMAARARGVAVMLDYAQLSEETVRHALDEVFNNTSFTFSGTSRSEGYGYPASDAMNLERRECQGYRCEYSVLYRDDNGPGDGGNEKVESRPLISPALINDSYVAQRYAGTNLSRSQANPTPKSVGYHELLVSMVGDAAWMQ</sequence>
<dbReference type="OrthoDB" id="5835829at2759"/>
<dbReference type="CDD" id="cd03784">
    <property type="entry name" value="GT1_Gtf-like"/>
    <property type="match status" value="1"/>
</dbReference>
<protein>
    <submittedName>
        <fullName evidence="6">Ecdysteroid UDP-glucosyltransferase</fullName>
    </submittedName>
</protein>
<keyword evidence="2 4" id="KW-0328">Glycosyltransferase</keyword>
<dbReference type="Gene3D" id="3.40.50.2000">
    <property type="entry name" value="Glycogen Phosphorylase B"/>
    <property type="match status" value="2"/>
</dbReference>
<feature type="signal peptide" evidence="5">
    <location>
        <begin position="1"/>
        <end position="23"/>
    </location>
</feature>
<dbReference type="InterPro" id="IPR035595">
    <property type="entry name" value="UDP_glycos_trans_CS"/>
</dbReference>
<dbReference type="FunFam" id="3.40.50.2000:FF:000050">
    <property type="entry name" value="UDP-glucuronosyltransferase"/>
    <property type="match status" value="1"/>
</dbReference>
<dbReference type="PROSITE" id="PS00375">
    <property type="entry name" value="UDPGT"/>
    <property type="match status" value="1"/>
</dbReference>
<dbReference type="Pfam" id="PF00201">
    <property type="entry name" value="UDPGT"/>
    <property type="match status" value="1"/>
</dbReference>
<dbReference type="AlphaFoldDB" id="A0A310SWS1"/>
<evidence type="ECO:0000256" key="5">
    <source>
        <dbReference type="SAM" id="SignalP"/>
    </source>
</evidence>
<dbReference type="Proteomes" id="UP000250275">
    <property type="component" value="Unassembled WGS sequence"/>
</dbReference>
<dbReference type="EMBL" id="KQ759820">
    <property type="protein sequence ID" value="OAD62733.1"/>
    <property type="molecule type" value="Genomic_DNA"/>
</dbReference>
<keyword evidence="3 4" id="KW-0808">Transferase</keyword>
<reference evidence="6 7" key="1">
    <citation type="submission" date="2015-07" db="EMBL/GenBank/DDBJ databases">
        <title>The genome of Eufriesea mexicana.</title>
        <authorList>
            <person name="Pan H."/>
            <person name="Kapheim K."/>
        </authorList>
    </citation>
    <scope>NUCLEOTIDE SEQUENCE [LARGE SCALE GENOMIC DNA]</scope>
    <source>
        <strain evidence="6">0111107269</strain>
        <tissue evidence="6">Whole body</tissue>
    </source>
</reference>
<keyword evidence="7" id="KW-1185">Reference proteome</keyword>
<evidence type="ECO:0000256" key="3">
    <source>
        <dbReference type="ARBA" id="ARBA00022679"/>
    </source>
</evidence>
<dbReference type="InterPro" id="IPR050271">
    <property type="entry name" value="UDP-glycosyltransferase"/>
</dbReference>
<evidence type="ECO:0000256" key="2">
    <source>
        <dbReference type="ARBA" id="ARBA00022676"/>
    </source>
</evidence>
<gene>
    <name evidence="6" type="ORF">WN48_07549</name>
</gene>
<comment type="similarity">
    <text evidence="1 4">Belongs to the UDP-glycosyltransferase family.</text>
</comment>
<dbReference type="PANTHER" id="PTHR48043">
    <property type="entry name" value="EG:EG0003.4 PROTEIN-RELATED"/>
    <property type="match status" value="1"/>
</dbReference>
<evidence type="ECO:0000256" key="4">
    <source>
        <dbReference type="RuleBase" id="RU003718"/>
    </source>
</evidence>
<keyword evidence="5" id="KW-0732">Signal</keyword>
<dbReference type="SUPFAM" id="SSF53756">
    <property type="entry name" value="UDP-Glycosyltransferase/glycogen phosphorylase"/>
    <property type="match status" value="1"/>
</dbReference>
<accession>A0A310SWS1</accession>
<evidence type="ECO:0000256" key="1">
    <source>
        <dbReference type="ARBA" id="ARBA00009995"/>
    </source>
</evidence>
<dbReference type="InterPro" id="IPR002213">
    <property type="entry name" value="UDP_glucos_trans"/>
</dbReference>
<evidence type="ECO:0000313" key="6">
    <source>
        <dbReference type="EMBL" id="OAD62733.1"/>
    </source>
</evidence>
<dbReference type="GO" id="GO:0008194">
    <property type="term" value="F:UDP-glycosyltransferase activity"/>
    <property type="evidence" value="ECO:0007669"/>
    <property type="project" value="InterPro"/>
</dbReference>